<comment type="caution">
    <text evidence="3">The sequence shown here is derived from an EMBL/GenBank/DDBJ whole genome shotgun (WGS) entry which is preliminary data.</text>
</comment>
<evidence type="ECO:0000313" key="4">
    <source>
        <dbReference type="Proteomes" id="UP001500655"/>
    </source>
</evidence>
<feature type="transmembrane region" description="Helical" evidence="2">
    <location>
        <begin position="221"/>
        <end position="241"/>
    </location>
</feature>
<accession>A0ABP4XE64</accession>
<feature type="transmembrane region" description="Helical" evidence="2">
    <location>
        <begin position="58"/>
        <end position="82"/>
    </location>
</feature>
<reference evidence="4" key="1">
    <citation type="journal article" date="2019" name="Int. J. Syst. Evol. Microbiol.">
        <title>The Global Catalogue of Microorganisms (GCM) 10K type strain sequencing project: providing services to taxonomists for standard genome sequencing and annotation.</title>
        <authorList>
            <consortium name="The Broad Institute Genomics Platform"/>
            <consortium name="The Broad Institute Genome Sequencing Center for Infectious Disease"/>
            <person name="Wu L."/>
            <person name="Ma J."/>
        </authorList>
    </citation>
    <scope>NUCLEOTIDE SEQUENCE [LARGE SCALE GENOMIC DNA]</scope>
    <source>
        <strain evidence="4">JCM 13249</strain>
    </source>
</reference>
<feature type="transmembrane region" description="Helical" evidence="2">
    <location>
        <begin position="486"/>
        <end position="507"/>
    </location>
</feature>
<dbReference type="RefSeq" id="WP_344086852.1">
    <property type="nucleotide sequence ID" value="NZ_BAAALS010000032.1"/>
</dbReference>
<evidence type="ECO:0000256" key="2">
    <source>
        <dbReference type="SAM" id="Phobius"/>
    </source>
</evidence>
<proteinExistence type="predicted"/>
<feature type="transmembrane region" description="Helical" evidence="2">
    <location>
        <begin position="400"/>
        <end position="420"/>
    </location>
</feature>
<evidence type="ECO:0000256" key="1">
    <source>
        <dbReference type="SAM" id="MobiDB-lite"/>
    </source>
</evidence>
<feature type="region of interest" description="Disordered" evidence="1">
    <location>
        <begin position="1"/>
        <end position="50"/>
    </location>
</feature>
<evidence type="ECO:0000313" key="3">
    <source>
        <dbReference type="EMBL" id="GAA1772383.1"/>
    </source>
</evidence>
<keyword evidence="2" id="KW-0812">Transmembrane</keyword>
<keyword evidence="2" id="KW-0472">Membrane</keyword>
<feature type="transmembrane region" description="Helical" evidence="2">
    <location>
        <begin position="88"/>
        <end position="110"/>
    </location>
</feature>
<feature type="transmembrane region" description="Helical" evidence="2">
    <location>
        <begin position="342"/>
        <end position="361"/>
    </location>
</feature>
<feature type="transmembrane region" description="Helical" evidence="2">
    <location>
        <begin position="447"/>
        <end position="465"/>
    </location>
</feature>
<organism evidence="3 4">
    <name type="scientific">Luedemannella helvata</name>
    <dbReference type="NCBI Taxonomy" id="349315"/>
    <lineage>
        <taxon>Bacteria</taxon>
        <taxon>Bacillati</taxon>
        <taxon>Actinomycetota</taxon>
        <taxon>Actinomycetes</taxon>
        <taxon>Micromonosporales</taxon>
        <taxon>Micromonosporaceae</taxon>
        <taxon>Luedemannella</taxon>
    </lineage>
</organism>
<sequence>MSVGPDDTAHDGPTGPTPDEDPGTVPDGADTSAPDEAQTPPTGGPGVHRQRRGISAGMVHRCLAVIAAMFLLTTMRSLWGVAIEQWPAYGVFMIFTCALAVLLAAAAATVRTSRQLFAVDAAIFLVALGQFATSARTNLVPGLLRADIDVTILVQAAAQSLLEGKHLYGVNHPDAFAFYSSSVNVGGTTTADGLMATDYGYPPLGAVFTSWLTPHVQGMPGSIVAAYLCVALAALLMFFLLPSPLRPAAALTCLLFPRIDDYASSGYPGLMALPFMVIAVAAWPTLGANGRLRWRGLLSAVGLGLAMSTHQLPWFVAPFLVVGILLVRWGHLGGLRAALLTLRYAVATVVVFFAVNATFIVQDPAAWLAGITEPLTQKSVPHGQGVVGFISFYTYGSGSLSALGAAGMAMLLGLLVVFALFIRRLAPAAVILPWLAFWFALRSQDSYYVLMAPLWVLGVATWVHRRWFTQAYQLRLALPRVGGDRLVRLAASAVLPVVALAAVGVALSSPPPLTMAVNEMYYSPAGALWRVDATVTNTSRDTLTPKFAVTSGRATIGRLWSPAAGPQTLAPGQSAEYALITPGTGTAPAVPPEQLILRAVTAEPMTLSSIPLNVFNEDLQVAMIGPVLTAPLRPGETYAGYLQLKDNRRRDLRIANVRVTMTATWLSSGMDVDQAVTVNGAPIVAGEWVGVTDSQGQIRIALSSALAQPEPIVFRTTKPKSISYLSLFWRG</sequence>
<keyword evidence="2" id="KW-1133">Transmembrane helix</keyword>
<feature type="transmembrane region" description="Helical" evidence="2">
    <location>
        <begin position="312"/>
        <end position="330"/>
    </location>
</feature>
<name>A0ABP4XE64_9ACTN</name>
<dbReference type="EMBL" id="BAAALS010000032">
    <property type="protein sequence ID" value="GAA1772383.1"/>
    <property type="molecule type" value="Genomic_DNA"/>
</dbReference>
<feature type="transmembrane region" description="Helical" evidence="2">
    <location>
        <begin position="262"/>
        <end position="283"/>
    </location>
</feature>
<dbReference type="Proteomes" id="UP001500655">
    <property type="component" value="Unassembled WGS sequence"/>
</dbReference>
<keyword evidence="4" id="KW-1185">Reference proteome</keyword>
<feature type="transmembrane region" description="Helical" evidence="2">
    <location>
        <begin position="117"/>
        <end position="135"/>
    </location>
</feature>
<protein>
    <submittedName>
        <fullName evidence="3">Uncharacterized protein</fullName>
    </submittedName>
</protein>
<gene>
    <name evidence="3" type="ORF">GCM10009681_49770</name>
</gene>
<feature type="transmembrane region" description="Helical" evidence="2">
    <location>
        <begin position="425"/>
        <end position="441"/>
    </location>
</feature>